<dbReference type="GO" id="GO:0006298">
    <property type="term" value="P:mismatch repair"/>
    <property type="evidence" value="ECO:0007669"/>
    <property type="project" value="InterPro"/>
</dbReference>
<comment type="similarity">
    <text evidence="1">Belongs to the DNA mismatch repair MutL/HexB family.</text>
</comment>
<evidence type="ECO:0008006" key="3">
    <source>
        <dbReference type="Google" id="ProtNLM"/>
    </source>
</evidence>
<dbReference type="InterPro" id="IPR036890">
    <property type="entry name" value="HATPase_C_sf"/>
</dbReference>
<evidence type="ECO:0000313" key="2">
    <source>
        <dbReference type="EMBL" id="GAH05492.1"/>
    </source>
</evidence>
<protein>
    <recommendedName>
        <fullName evidence="3">Histidine kinase/HSP90-like ATPase domain-containing protein</fullName>
    </recommendedName>
</protein>
<dbReference type="InterPro" id="IPR002099">
    <property type="entry name" value="MutL/Mlh/PMS"/>
</dbReference>
<proteinExistence type="inferred from homology"/>
<dbReference type="PANTHER" id="PTHR10073">
    <property type="entry name" value="DNA MISMATCH REPAIR PROTEIN MLH, PMS, MUTL"/>
    <property type="match status" value="1"/>
</dbReference>
<dbReference type="Gene3D" id="3.30.565.10">
    <property type="entry name" value="Histidine kinase-like ATPase, C-terminal domain"/>
    <property type="match status" value="1"/>
</dbReference>
<comment type="caution">
    <text evidence="2">The sequence shown here is derived from an EMBL/GenBank/DDBJ whole genome shotgun (WGS) entry which is preliminary data.</text>
</comment>
<accession>X1CD43</accession>
<dbReference type="GO" id="GO:0032300">
    <property type="term" value="C:mismatch repair complex"/>
    <property type="evidence" value="ECO:0007669"/>
    <property type="project" value="InterPro"/>
</dbReference>
<gene>
    <name evidence="2" type="ORF">S01H4_62184</name>
</gene>
<organism evidence="2">
    <name type="scientific">marine sediment metagenome</name>
    <dbReference type="NCBI Taxonomy" id="412755"/>
    <lineage>
        <taxon>unclassified sequences</taxon>
        <taxon>metagenomes</taxon>
        <taxon>ecological metagenomes</taxon>
    </lineage>
</organism>
<dbReference type="PANTHER" id="PTHR10073:SF12">
    <property type="entry name" value="DNA MISMATCH REPAIR PROTEIN MLH1"/>
    <property type="match status" value="1"/>
</dbReference>
<evidence type="ECO:0000256" key="1">
    <source>
        <dbReference type="ARBA" id="ARBA00006082"/>
    </source>
</evidence>
<dbReference type="NCBIfam" id="TIGR00585">
    <property type="entry name" value="mutl"/>
    <property type="match status" value="1"/>
</dbReference>
<reference evidence="2" key="1">
    <citation type="journal article" date="2014" name="Front. Microbiol.">
        <title>High frequency of phylogenetically diverse reductive dehalogenase-homologous genes in deep subseafloor sedimentary metagenomes.</title>
        <authorList>
            <person name="Kawai M."/>
            <person name="Futagami T."/>
            <person name="Toyoda A."/>
            <person name="Takaki Y."/>
            <person name="Nishi S."/>
            <person name="Hori S."/>
            <person name="Arai W."/>
            <person name="Tsubouchi T."/>
            <person name="Morono Y."/>
            <person name="Uchiyama I."/>
            <person name="Ito T."/>
            <person name="Fujiyama A."/>
            <person name="Inagaki F."/>
            <person name="Takami H."/>
        </authorList>
    </citation>
    <scope>NUCLEOTIDE SEQUENCE</scope>
    <source>
        <strain evidence="2">Expedition CK06-06</strain>
    </source>
</reference>
<name>X1CD43_9ZZZZ</name>
<dbReference type="Pfam" id="PF13589">
    <property type="entry name" value="HATPase_c_3"/>
    <property type="match status" value="1"/>
</dbReference>
<dbReference type="GO" id="GO:0016887">
    <property type="term" value="F:ATP hydrolysis activity"/>
    <property type="evidence" value="ECO:0007669"/>
    <property type="project" value="InterPro"/>
</dbReference>
<dbReference type="EMBL" id="BART01037053">
    <property type="protein sequence ID" value="GAH05492.1"/>
    <property type="molecule type" value="Genomic_DNA"/>
</dbReference>
<dbReference type="InterPro" id="IPR014762">
    <property type="entry name" value="DNA_mismatch_repair_CS"/>
</dbReference>
<dbReference type="GO" id="GO:0030983">
    <property type="term" value="F:mismatched DNA binding"/>
    <property type="evidence" value="ECO:0007669"/>
    <property type="project" value="InterPro"/>
</dbReference>
<dbReference type="GO" id="GO:0005524">
    <property type="term" value="F:ATP binding"/>
    <property type="evidence" value="ECO:0007669"/>
    <property type="project" value="InterPro"/>
</dbReference>
<dbReference type="GO" id="GO:0140664">
    <property type="term" value="F:ATP-dependent DNA damage sensor activity"/>
    <property type="evidence" value="ECO:0007669"/>
    <property type="project" value="InterPro"/>
</dbReference>
<dbReference type="AlphaFoldDB" id="X1CD43"/>
<feature type="non-terminal residue" evidence="2">
    <location>
        <position position="126"/>
    </location>
</feature>
<dbReference type="InterPro" id="IPR038973">
    <property type="entry name" value="MutL/Mlh/Pms-like"/>
</dbReference>
<sequence length="126" mass="13773">MTERKIRKIIEAEKIAAGEVVERPANIVKELIENSIDAGAKEIRVIVKKAGKSLIHVIDDGVGISPEDIEIAFERHTSSKIRSIEDLDTLSTLGFRGEALASIAAVSQVEIVSRSEENERGVQLII</sequence>
<dbReference type="SUPFAM" id="SSF55874">
    <property type="entry name" value="ATPase domain of HSP90 chaperone/DNA topoisomerase II/histidine kinase"/>
    <property type="match status" value="1"/>
</dbReference>
<dbReference type="PROSITE" id="PS00058">
    <property type="entry name" value="DNA_MISMATCH_REPAIR_1"/>
    <property type="match status" value="1"/>
</dbReference>